<evidence type="ECO:0000256" key="1">
    <source>
        <dbReference type="SAM" id="MobiDB-lite"/>
    </source>
</evidence>
<feature type="compositionally biased region" description="Acidic residues" evidence="1">
    <location>
        <begin position="74"/>
        <end position="84"/>
    </location>
</feature>
<feature type="compositionally biased region" description="Polar residues" evidence="1">
    <location>
        <begin position="238"/>
        <end position="249"/>
    </location>
</feature>
<feature type="compositionally biased region" description="Low complexity" evidence="1">
    <location>
        <begin position="115"/>
        <end position="126"/>
    </location>
</feature>
<feature type="compositionally biased region" description="Polar residues" evidence="1">
    <location>
        <begin position="18"/>
        <end position="27"/>
    </location>
</feature>
<dbReference type="AlphaFoldDB" id="E5A3W8"/>
<feature type="compositionally biased region" description="Basic residues" evidence="1">
    <location>
        <begin position="479"/>
        <end position="488"/>
    </location>
</feature>
<feature type="region of interest" description="Disordered" evidence="1">
    <location>
        <begin position="73"/>
        <end position="408"/>
    </location>
</feature>
<feature type="compositionally biased region" description="Polar residues" evidence="1">
    <location>
        <begin position="619"/>
        <end position="629"/>
    </location>
</feature>
<feature type="compositionally biased region" description="Polar residues" evidence="1">
    <location>
        <begin position="284"/>
        <end position="304"/>
    </location>
</feature>
<name>E5A3W8_LEPMJ</name>
<dbReference type="GeneID" id="13286711"/>
<dbReference type="InParanoid" id="E5A3W8"/>
<proteinExistence type="predicted"/>
<feature type="compositionally biased region" description="Polar residues" evidence="1">
    <location>
        <begin position="519"/>
        <end position="536"/>
    </location>
</feature>
<dbReference type="VEuPathDB" id="FungiDB:LEMA_P097220.1"/>
<feature type="compositionally biased region" description="Basic residues" evidence="1">
    <location>
        <begin position="184"/>
        <end position="196"/>
    </location>
</feature>
<feature type="compositionally biased region" description="Basic residues" evidence="1">
    <location>
        <begin position="8"/>
        <end position="17"/>
    </location>
</feature>
<dbReference type="OMA" id="PYYHDSQ"/>
<organism evidence="3">
    <name type="scientific">Leptosphaeria maculans (strain JN3 / isolate v23.1.3 / race Av1-4-5-6-7-8)</name>
    <name type="common">Blackleg fungus</name>
    <name type="synonym">Phoma lingam</name>
    <dbReference type="NCBI Taxonomy" id="985895"/>
    <lineage>
        <taxon>Eukaryota</taxon>
        <taxon>Fungi</taxon>
        <taxon>Dikarya</taxon>
        <taxon>Ascomycota</taxon>
        <taxon>Pezizomycotina</taxon>
        <taxon>Dothideomycetes</taxon>
        <taxon>Pleosporomycetidae</taxon>
        <taxon>Pleosporales</taxon>
        <taxon>Pleosporineae</taxon>
        <taxon>Leptosphaeriaceae</taxon>
        <taxon>Plenodomus</taxon>
        <taxon>Plenodomus lingam/Leptosphaeria maculans species complex</taxon>
    </lineage>
</organism>
<feature type="compositionally biased region" description="Basic residues" evidence="1">
    <location>
        <begin position="255"/>
        <end position="267"/>
    </location>
</feature>
<reference evidence="3" key="1">
    <citation type="journal article" date="2011" name="Nat. Commun.">
        <title>Effector diversification within compartments of the Leptosphaeria maculans genome affected by Repeat-Induced Point mutations.</title>
        <authorList>
            <person name="Rouxel T."/>
            <person name="Grandaubert J."/>
            <person name="Hane J.K."/>
            <person name="Hoede C."/>
            <person name="van de Wouw A.P."/>
            <person name="Couloux A."/>
            <person name="Dominguez V."/>
            <person name="Anthouard V."/>
            <person name="Bally P."/>
            <person name="Bourras S."/>
            <person name="Cozijnsen A.J."/>
            <person name="Ciuffetti L.M."/>
            <person name="Degrave A."/>
            <person name="Dilmaghani A."/>
            <person name="Duret L."/>
            <person name="Fudal I."/>
            <person name="Goodwin S.B."/>
            <person name="Gout L."/>
            <person name="Glaser N."/>
            <person name="Linglin J."/>
            <person name="Kema G.H.J."/>
            <person name="Lapalu N."/>
            <person name="Lawrence C.B."/>
            <person name="May K."/>
            <person name="Meyer M."/>
            <person name="Ollivier B."/>
            <person name="Poulain J."/>
            <person name="Schoch C.L."/>
            <person name="Simon A."/>
            <person name="Spatafora J.W."/>
            <person name="Stachowiak A."/>
            <person name="Turgeon B.G."/>
            <person name="Tyler B.M."/>
            <person name="Vincent D."/>
            <person name="Weissenbach J."/>
            <person name="Amselem J."/>
            <person name="Quesneville H."/>
            <person name="Oliver R.P."/>
            <person name="Wincker P."/>
            <person name="Balesdent M.-H."/>
            <person name="Howlett B.J."/>
        </authorList>
    </citation>
    <scope>NUCLEOTIDE SEQUENCE [LARGE SCALE GENOMIC DNA]</scope>
    <source>
        <strain evidence="3">JN3 / isolate v23.1.3 / race Av1-4-5-6-7-8</strain>
    </source>
</reference>
<feature type="compositionally biased region" description="Polar residues" evidence="1">
    <location>
        <begin position="351"/>
        <end position="364"/>
    </location>
</feature>
<feature type="compositionally biased region" description="Polar residues" evidence="1">
    <location>
        <begin position="393"/>
        <end position="404"/>
    </location>
</feature>
<feature type="compositionally biased region" description="Basic and acidic residues" evidence="1">
    <location>
        <begin position="268"/>
        <end position="280"/>
    </location>
</feature>
<accession>E5A3W8</accession>
<evidence type="ECO:0000313" key="2">
    <source>
        <dbReference type="EMBL" id="CBX98313.1"/>
    </source>
</evidence>
<feature type="compositionally biased region" description="Polar residues" evidence="1">
    <location>
        <begin position="598"/>
        <end position="607"/>
    </location>
</feature>
<dbReference type="RefSeq" id="XP_003841792.1">
    <property type="nucleotide sequence ID" value="XM_003841744.1"/>
</dbReference>
<evidence type="ECO:0000313" key="3">
    <source>
        <dbReference type="Proteomes" id="UP000002668"/>
    </source>
</evidence>
<dbReference type="OrthoDB" id="3795696at2759"/>
<dbReference type="EMBL" id="FP929133">
    <property type="protein sequence ID" value="CBX98313.1"/>
    <property type="molecule type" value="Genomic_DNA"/>
</dbReference>
<keyword evidence="3" id="KW-1185">Reference proteome</keyword>
<sequence length="701" mass="76077">MAPNGRKASQRRNRHQSQKSSCHSWLETNGKAEFDKWRLDNPTQEISYEVWKKSEHVEGLSLFFAAADILNESDSSDDDENLEPEEVKPRPHPVRTLSAREPKKKVTVNDKRPPHAALSAIPAAHANSDDLSPASKRQRRAKKSFLSEETVDSDSHSDGQQTPSVGLVKQNGATAPVPTTAVNGKRKSSGRKSKKKFLSEEIISPEDEMDDPMSLGEVVPPLIASPLPVRPAPKATARSKTTAQTSVQNPEPPKKTHIIKLITRKTPKKPDSPEQDERMKVTVAPTSATNIAATSKPSKASRNSKSVEVEELYKTIQGTSTTESAGPTIDASTVAPNQTPTQSVEAGADSAVNSPNPTDLSASGTRRGLRTRRPAQQRPYYHDAQLFDDVEPNISSPGGPSTASPELRSRRASAVSFVNKPYDTELLAHLDAEALAILQDDAEDEPVGERRPKTFKGKGRAWKKEESDEDDEFIVDKKKAAKAAKAKAKNQAPTVPKKRGRPRKSALPEDMILDRSELPGTTSAHNSPAQSPSPATTVKEGAKKGRKPSRKSLLSAEIIEDSDSDIDASLNTVSARAESTAASTPKSKKVAKARKSDQSTTSRSSVRPQDDVGAVEPIIQSTTPVSTPRKSYKPSDMMDGRNYTPMGMPRSLRLSLSDTVEGAKEDVEVAGDEPLTKDDKMVEEKTVAEEEVLCKLPTAHP</sequence>
<feature type="region of interest" description="Disordered" evidence="1">
    <location>
        <begin position="1"/>
        <end position="27"/>
    </location>
</feature>
<feature type="region of interest" description="Disordered" evidence="1">
    <location>
        <begin position="439"/>
        <end position="650"/>
    </location>
</feature>
<gene>
    <name evidence="2" type="ORF">LEMA_P097220.1</name>
</gene>
<protein>
    <submittedName>
        <fullName evidence="2">Uncharacterized protein</fullName>
    </submittedName>
</protein>
<dbReference type="eggNOG" id="ENOG502T40G">
    <property type="taxonomic scope" value="Eukaryota"/>
</dbReference>
<dbReference type="Proteomes" id="UP000002668">
    <property type="component" value="Genome"/>
</dbReference>
<dbReference type="HOGENOM" id="CLU_393330_0_0_1"/>
<feature type="compositionally biased region" description="Polar residues" evidence="1">
    <location>
        <begin position="316"/>
        <end position="344"/>
    </location>
</feature>